<proteinExistence type="predicted"/>
<protein>
    <submittedName>
        <fullName evidence="2">Uncharacterized protein</fullName>
    </submittedName>
</protein>
<reference evidence="2" key="1">
    <citation type="submission" date="2014-09" db="EMBL/GenBank/DDBJ databases">
        <authorList>
            <person name="Magalhaes I.L.F."/>
            <person name="Oliveira U."/>
            <person name="Santos F.R."/>
            <person name="Vidigal T.H.D.A."/>
            <person name="Brescovit A.D."/>
            <person name="Santos A.J."/>
        </authorList>
    </citation>
    <scope>NUCLEOTIDE SEQUENCE</scope>
    <source>
        <tissue evidence="2">Shoot tissue taken approximately 20 cm above the soil surface</tissue>
    </source>
</reference>
<dbReference type="EMBL" id="GBRH01180700">
    <property type="protein sequence ID" value="JAE17196.1"/>
    <property type="molecule type" value="Transcribed_RNA"/>
</dbReference>
<keyword evidence="1" id="KW-0472">Membrane</keyword>
<feature type="transmembrane region" description="Helical" evidence="1">
    <location>
        <begin position="43"/>
        <end position="64"/>
    </location>
</feature>
<accession>A0A0A9G3S5</accession>
<sequence>MECNYLTNKKGQKITIGPKLQHLERTRHIFCYECFGWYNVRVLIFRNFVLVCVLVVALQTSSVITP</sequence>
<dbReference type="AlphaFoldDB" id="A0A0A9G3S5"/>
<reference evidence="2" key="2">
    <citation type="journal article" date="2015" name="Data Brief">
        <title>Shoot transcriptome of the giant reed, Arundo donax.</title>
        <authorList>
            <person name="Barrero R.A."/>
            <person name="Guerrero F.D."/>
            <person name="Moolhuijzen P."/>
            <person name="Goolsby J.A."/>
            <person name="Tidwell J."/>
            <person name="Bellgard S.E."/>
            <person name="Bellgard M.I."/>
        </authorList>
    </citation>
    <scope>NUCLEOTIDE SEQUENCE</scope>
    <source>
        <tissue evidence="2">Shoot tissue taken approximately 20 cm above the soil surface</tissue>
    </source>
</reference>
<evidence type="ECO:0000313" key="2">
    <source>
        <dbReference type="EMBL" id="JAE17196.1"/>
    </source>
</evidence>
<organism evidence="2">
    <name type="scientific">Arundo donax</name>
    <name type="common">Giant reed</name>
    <name type="synonym">Donax arundinaceus</name>
    <dbReference type="NCBI Taxonomy" id="35708"/>
    <lineage>
        <taxon>Eukaryota</taxon>
        <taxon>Viridiplantae</taxon>
        <taxon>Streptophyta</taxon>
        <taxon>Embryophyta</taxon>
        <taxon>Tracheophyta</taxon>
        <taxon>Spermatophyta</taxon>
        <taxon>Magnoliopsida</taxon>
        <taxon>Liliopsida</taxon>
        <taxon>Poales</taxon>
        <taxon>Poaceae</taxon>
        <taxon>PACMAD clade</taxon>
        <taxon>Arundinoideae</taxon>
        <taxon>Arundineae</taxon>
        <taxon>Arundo</taxon>
    </lineage>
</organism>
<evidence type="ECO:0000256" key="1">
    <source>
        <dbReference type="SAM" id="Phobius"/>
    </source>
</evidence>
<keyword evidence="1" id="KW-1133">Transmembrane helix</keyword>
<name>A0A0A9G3S5_ARUDO</name>
<keyword evidence="1" id="KW-0812">Transmembrane</keyword>